<dbReference type="SUPFAM" id="SSF56801">
    <property type="entry name" value="Acetyl-CoA synthetase-like"/>
    <property type="match status" value="1"/>
</dbReference>
<keyword evidence="12" id="KW-1185">Reference proteome</keyword>
<evidence type="ECO:0000256" key="7">
    <source>
        <dbReference type="ARBA" id="ARBA00039545"/>
    </source>
</evidence>
<organism evidence="11 12">
    <name type="scientific">Rugamonas apoptosis</name>
    <dbReference type="NCBI Taxonomy" id="2758570"/>
    <lineage>
        <taxon>Bacteria</taxon>
        <taxon>Pseudomonadati</taxon>
        <taxon>Pseudomonadota</taxon>
        <taxon>Betaproteobacteria</taxon>
        <taxon>Burkholderiales</taxon>
        <taxon>Oxalobacteraceae</taxon>
        <taxon>Telluria group</taxon>
        <taxon>Rugamonas</taxon>
    </lineage>
</organism>
<dbReference type="Proteomes" id="UP000573499">
    <property type="component" value="Unassembled WGS sequence"/>
</dbReference>
<dbReference type="EMBL" id="JACEZU010000009">
    <property type="protein sequence ID" value="MBA5689097.1"/>
    <property type="molecule type" value="Genomic_DNA"/>
</dbReference>
<protein>
    <recommendedName>
        <fullName evidence="7">Long-chain-fatty-acid--CoA ligase</fullName>
        <ecNumber evidence="6">6.2.1.3</ecNumber>
    </recommendedName>
    <alternativeName>
        <fullName evidence="8">Long-chain acyl-CoA synthetase</fullName>
    </alternativeName>
</protein>
<dbReference type="InterPro" id="IPR050237">
    <property type="entry name" value="ATP-dep_AMP-bd_enzyme"/>
</dbReference>
<feature type="domain" description="AMP-dependent synthetase/ligase" evidence="9">
    <location>
        <begin position="29"/>
        <end position="408"/>
    </location>
</feature>
<dbReference type="InterPro" id="IPR042099">
    <property type="entry name" value="ANL_N_sf"/>
</dbReference>
<dbReference type="PROSITE" id="PS00455">
    <property type="entry name" value="AMP_BINDING"/>
    <property type="match status" value="1"/>
</dbReference>
<comment type="subcellular location">
    <subcellularLocation>
        <location evidence="1">Membrane</location>
        <topology evidence="1">Peripheral membrane protein</topology>
    </subcellularLocation>
</comment>
<dbReference type="InterPro" id="IPR025110">
    <property type="entry name" value="AMP-bd_C"/>
</dbReference>
<evidence type="ECO:0000256" key="5">
    <source>
        <dbReference type="ARBA" id="ARBA00023136"/>
    </source>
</evidence>
<dbReference type="Gene3D" id="3.40.50.12780">
    <property type="entry name" value="N-terminal domain of ligase-like"/>
    <property type="match status" value="1"/>
</dbReference>
<evidence type="ECO:0000259" key="10">
    <source>
        <dbReference type="Pfam" id="PF13193"/>
    </source>
</evidence>
<evidence type="ECO:0000256" key="6">
    <source>
        <dbReference type="ARBA" id="ARBA00026121"/>
    </source>
</evidence>
<accession>A0A7W2FCI5</accession>
<gene>
    <name evidence="11" type="ORF">H3H39_18815</name>
</gene>
<evidence type="ECO:0000256" key="2">
    <source>
        <dbReference type="ARBA" id="ARBA00005005"/>
    </source>
</evidence>
<comment type="pathway">
    <text evidence="2">Lipid metabolism; fatty acid beta-oxidation.</text>
</comment>
<dbReference type="GO" id="GO:0004467">
    <property type="term" value="F:long-chain fatty acid-CoA ligase activity"/>
    <property type="evidence" value="ECO:0007669"/>
    <property type="project" value="UniProtKB-EC"/>
</dbReference>
<dbReference type="CDD" id="cd05936">
    <property type="entry name" value="FC-FACS_FadD_like"/>
    <property type="match status" value="1"/>
</dbReference>
<sequence length="550" mass="59397">MERLWHKIYGTRIPAEIDRHRYASVAHLFEEAVEQHAESPAFVGLGGELSYREVERLSRQFAAYLQTELGIKKGDRIALMSPNILAFPVAMFGVIRAGAVQVNVNPLYSATELAHQLRDADVDAVIVFAGATQTLAEAMKSAPVRHVIVVEPGDLGQAPVPSPAVSAELPPFLRFADAVARGEALAFRRVELGGQDLVFLQYTGGTTGISKGAALSHGNLIANIVQFKAATPELFDGGGDIVITALPLYHIFALMVNCLSFFSVGARNVLVANPRDLDGLVACCEQYPFTVITGVNTLFAGLLAHPRFQQLDFSSLRFAFGGGSAILKATSDKWHALTGKHIKEGYGMSETSPIVTLNPLHMAAFSGTVGIPLPSTEVSLRDEAGEEVALGASGELCVRGPQVMRGYWRREQDNAAIFWPDGFLRTGDIAVADADGFIKIVDRLKDMVLVSGFNVYPNEIEAAVASCPGVRESACIGIPDEKTGEAVQLFVVREPGSALSEAQVREHCRARLAAYKQPKYVEFVLDLPKSAVGKTLRRLLRSQSTVAQVR</sequence>
<evidence type="ECO:0000256" key="8">
    <source>
        <dbReference type="ARBA" id="ARBA00042773"/>
    </source>
</evidence>
<dbReference type="RefSeq" id="WP_182155344.1">
    <property type="nucleotide sequence ID" value="NZ_JACEZU010000009.1"/>
</dbReference>
<dbReference type="Pfam" id="PF00501">
    <property type="entry name" value="AMP-binding"/>
    <property type="match status" value="1"/>
</dbReference>
<name>A0A7W2FCI5_9BURK</name>
<evidence type="ECO:0000313" key="11">
    <source>
        <dbReference type="EMBL" id="MBA5689097.1"/>
    </source>
</evidence>
<comment type="similarity">
    <text evidence="3">Belongs to the ATP-dependent AMP-binding enzyme family.</text>
</comment>
<dbReference type="PANTHER" id="PTHR43767">
    <property type="entry name" value="LONG-CHAIN-FATTY-ACID--COA LIGASE"/>
    <property type="match status" value="1"/>
</dbReference>
<dbReference type="Pfam" id="PF13193">
    <property type="entry name" value="AMP-binding_C"/>
    <property type="match status" value="1"/>
</dbReference>
<dbReference type="EC" id="6.2.1.3" evidence="6"/>
<evidence type="ECO:0000256" key="3">
    <source>
        <dbReference type="ARBA" id="ARBA00006432"/>
    </source>
</evidence>
<dbReference type="AlphaFoldDB" id="A0A7W2FCI5"/>
<comment type="caution">
    <text evidence="11">The sequence shown here is derived from an EMBL/GenBank/DDBJ whole genome shotgun (WGS) entry which is preliminary data.</text>
</comment>
<evidence type="ECO:0000256" key="4">
    <source>
        <dbReference type="ARBA" id="ARBA00022598"/>
    </source>
</evidence>
<dbReference type="InterPro" id="IPR020845">
    <property type="entry name" value="AMP-binding_CS"/>
</dbReference>
<dbReference type="Gene3D" id="3.30.300.30">
    <property type="match status" value="1"/>
</dbReference>
<keyword evidence="5" id="KW-0472">Membrane</keyword>
<evidence type="ECO:0000313" key="12">
    <source>
        <dbReference type="Proteomes" id="UP000573499"/>
    </source>
</evidence>
<evidence type="ECO:0000259" key="9">
    <source>
        <dbReference type="Pfam" id="PF00501"/>
    </source>
</evidence>
<dbReference type="GO" id="GO:0016020">
    <property type="term" value="C:membrane"/>
    <property type="evidence" value="ECO:0007669"/>
    <property type="project" value="UniProtKB-SubCell"/>
</dbReference>
<evidence type="ECO:0000256" key="1">
    <source>
        <dbReference type="ARBA" id="ARBA00004170"/>
    </source>
</evidence>
<proteinExistence type="inferred from homology"/>
<dbReference type="InterPro" id="IPR045851">
    <property type="entry name" value="AMP-bd_C_sf"/>
</dbReference>
<dbReference type="InterPro" id="IPR000873">
    <property type="entry name" value="AMP-dep_synth/lig_dom"/>
</dbReference>
<feature type="domain" description="AMP-binding enzyme C-terminal" evidence="10">
    <location>
        <begin position="459"/>
        <end position="534"/>
    </location>
</feature>
<keyword evidence="4" id="KW-0436">Ligase</keyword>
<dbReference type="PANTHER" id="PTHR43767:SF8">
    <property type="entry name" value="LONG-CHAIN-FATTY-ACID--COA LIGASE"/>
    <property type="match status" value="1"/>
</dbReference>
<reference evidence="11 12" key="1">
    <citation type="submission" date="2020-07" db="EMBL/GenBank/DDBJ databases">
        <title>Novel species isolated from subtropical streams in China.</title>
        <authorList>
            <person name="Lu H."/>
        </authorList>
    </citation>
    <scope>NUCLEOTIDE SEQUENCE [LARGE SCALE GENOMIC DNA]</scope>
    <source>
        <strain evidence="11 12">LX47W</strain>
    </source>
</reference>
<dbReference type="FunFam" id="3.40.50.12780:FF:000003">
    <property type="entry name" value="Long-chain-fatty-acid--CoA ligase FadD"/>
    <property type="match status" value="1"/>
</dbReference>